<comment type="caution">
    <text evidence="1">The sequence shown here is derived from an EMBL/GenBank/DDBJ whole genome shotgun (WGS) entry which is preliminary data.</text>
</comment>
<gene>
    <name evidence="1" type="ORF">L2E82_39373</name>
</gene>
<proteinExistence type="predicted"/>
<dbReference type="EMBL" id="CM042015">
    <property type="protein sequence ID" value="KAI3709607.1"/>
    <property type="molecule type" value="Genomic_DNA"/>
</dbReference>
<evidence type="ECO:0000313" key="1">
    <source>
        <dbReference type="EMBL" id="KAI3709607.1"/>
    </source>
</evidence>
<accession>A0ACB9AHI1</accession>
<reference evidence="2" key="1">
    <citation type="journal article" date="2022" name="Mol. Ecol. Resour.">
        <title>The genomes of chicory, endive, great burdock and yacon provide insights into Asteraceae palaeo-polyploidization history and plant inulin production.</title>
        <authorList>
            <person name="Fan W."/>
            <person name="Wang S."/>
            <person name="Wang H."/>
            <person name="Wang A."/>
            <person name="Jiang F."/>
            <person name="Liu H."/>
            <person name="Zhao H."/>
            <person name="Xu D."/>
            <person name="Zhang Y."/>
        </authorList>
    </citation>
    <scope>NUCLEOTIDE SEQUENCE [LARGE SCALE GENOMIC DNA]</scope>
    <source>
        <strain evidence="2">cv. Punajuju</strain>
    </source>
</reference>
<evidence type="ECO:0000313" key="2">
    <source>
        <dbReference type="Proteomes" id="UP001055811"/>
    </source>
</evidence>
<sequence length="458" mass="52359">MDRLPLALVFQILSRLDDSADVGRCRVAWKTFDTLFPDLRSINLHWPLQRYIDLRSRNSSSSSQLSSPLKTIFLNLISNLKVLESVHIGAENLPLDVSNADVEDYGDDMYLTDGAFVNEWLPRVSGTLKSLSISDFWIQSCWRRSEVLSLVSAYCHNLLELELKHAWLSMANVNPMPNLTTLTLEFIRLDDKYLTELNKGFPNLQVLNLIGVKGLKLPMIHLLNLKTCHWTVTDTLPSLTLITPNLITLKLECVRLAAMYIEAPLLSYFHFAIDNVRAISFKTFDNLKSLSLKSSHICSLAAKFPRIETVENLTIESPDLAMGAVENSNFTLKKLLTYFPTVTSLCFNSRAWSKFEASYESFEQFDLDGRKGVQKFRGYLLTVDPPLTFFLVTCVLEQCFNLVDVSLLFRRDVDVHASRRFIYWCTAHWPSVNWRWGTWAEGTEDSWITNGIPNAHEI</sequence>
<organism evidence="1 2">
    <name type="scientific">Cichorium intybus</name>
    <name type="common">Chicory</name>
    <dbReference type="NCBI Taxonomy" id="13427"/>
    <lineage>
        <taxon>Eukaryota</taxon>
        <taxon>Viridiplantae</taxon>
        <taxon>Streptophyta</taxon>
        <taxon>Embryophyta</taxon>
        <taxon>Tracheophyta</taxon>
        <taxon>Spermatophyta</taxon>
        <taxon>Magnoliopsida</taxon>
        <taxon>eudicotyledons</taxon>
        <taxon>Gunneridae</taxon>
        <taxon>Pentapetalae</taxon>
        <taxon>asterids</taxon>
        <taxon>campanulids</taxon>
        <taxon>Asterales</taxon>
        <taxon>Asteraceae</taxon>
        <taxon>Cichorioideae</taxon>
        <taxon>Cichorieae</taxon>
        <taxon>Cichoriinae</taxon>
        <taxon>Cichorium</taxon>
    </lineage>
</organism>
<dbReference type="Proteomes" id="UP001055811">
    <property type="component" value="Linkage Group LG07"/>
</dbReference>
<name>A0ACB9AHI1_CICIN</name>
<protein>
    <submittedName>
        <fullName evidence="1">Uncharacterized protein</fullName>
    </submittedName>
</protein>
<keyword evidence="2" id="KW-1185">Reference proteome</keyword>
<reference evidence="1 2" key="2">
    <citation type="journal article" date="2022" name="Mol. Ecol. Resour.">
        <title>The genomes of chicory, endive, great burdock and yacon provide insights into Asteraceae paleo-polyploidization history and plant inulin production.</title>
        <authorList>
            <person name="Fan W."/>
            <person name="Wang S."/>
            <person name="Wang H."/>
            <person name="Wang A."/>
            <person name="Jiang F."/>
            <person name="Liu H."/>
            <person name="Zhao H."/>
            <person name="Xu D."/>
            <person name="Zhang Y."/>
        </authorList>
    </citation>
    <scope>NUCLEOTIDE SEQUENCE [LARGE SCALE GENOMIC DNA]</scope>
    <source>
        <strain evidence="2">cv. Punajuju</strain>
        <tissue evidence="1">Leaves</tissue>
    </source>
</reference>